<evidence type="ECO:0000259" key="7">
    <source>
        <dbReference type="PROSITE" id="PS51032"/>
    </source>
</evidence>
<evidence type="ECO:0000313" key="8">
    <source>
        <dbReference type="EMBL" id="KIY98174.1"/>
    </source>
</evidence>
<dbReference type="GeneID" id="25742662"/>
<accession>A0A0D2M3Q0</accession>
<sequence length="292" mass="28394">MDSAVLGASVMLKPEAAEPRISSSSAVGDGGGGFAAWGAPSGGVGAPGGAPHALGDAMGGFKAERGGESMYGGVAGGAGGGGFADPGSPRLGGGIFGGAGAAVAGGLQGMPQFGMVPVDASHMGVRQAARDASAGGAAAPQLSGASSLGAPSALAGPSGDDGGSSSGSMPPPAGRATAAAAQAAAAAVHHHHHARDEDAGRLAGAAGMPQVFRSEYRGVSYDKKKRKWRVQIKVAALGKSGVSVGYFDTETAAARAYDRAAIGLLGRQNCRTILNFPLEEYDNDNVPELVGG</sequence>
<feature type="compositionally biased region" description="Low complexity" evidence="6">
    <location>
        <begin position="174"/>
        <end position="187"/>
    </location>
</feature>
<dbReference type="KEGG" id="mng:MNEG_9787"/>
<evidence type="ECO:0000256" key="5">
    <source>
        <dbReference type="ARBA" id="ARBA00023242"/>
    </source>
</evidence>
<dbReference type="PROSITE" id="PS51032">
    <property type="entry name" value="AP2_ERF"/>
    <property type="match status" value="1"/>
</dbReference>
<proteinExistence type="predicted"/>
<dbReference type="EMBL" id="KK102283">
    <property type="protein sequence ID" value="KIY98174.1"/>
    <property type="molecule type" value="Genomic_DNA"/>
</dbReference>
<dbReference type="AlphaFoldDB" id="A0A0D2M3Q0"/>
<keyword evidence="4" id="KW-0804">Transcription</keyword>
<feature type="region of interest" description="Disordered" evidence="6">
    <location>
        <begin position="131"/>
        <end position="200"/>
    </location>
</feature>
<dbReference type="Proteomes" id="UP000054498">
    <property type="component" value="Unassembled WGS sequence"/>
</dbReference>
<evidence type="ECO:0000256" key="1">
    <source>
        <dbReference type="ARBA" id="ARBA00004123"/>
    </source>
</evidence>
<keyword evidence="2" id="KW-0805">Transcription regulation</keyword>
<dbReference type="GO" id="GO:0003700">
    <property type="term" value="F:DNA-binding transcription factor activity"/>
    <property type="evidence" value="ECO:0007669"/>
    <property type="project" value="InterPro"/>
</dbReference>
<gene>
    <name evidence="8" type="ORF">MNEG_9787</name>
</gene>
<name>A0A0D2M3Q0_9CHLO</name>
<dbReference type="Gene3D" id="3.30.730.10">
    <property type="entry name" value="AP2/ERF domain"/>
    <property type="match status" value="1"/>
</dbReference>
<organism evidence="8 9">
    <name type="scientific">Monoraphidium neglectum</name>
    <dbReference type="NCBI Taxonomy" id="145388"/>
    <lineage>
        <taxon>Eukaryota</taxon>
        <taxon>Viridiplantae</taxon>
        <taxon>Chlorophyta</taxon>
        <taxon>core chlorophytes</taxon>
        <taxon>Chlorophyceae</taxon>
        <taxon>CS clade</taxon>
        <taxon>Sphaeropleales</taxon>
        <taxon>Selenastraceae</taxon>
        <taxon>Monoraphidium</taxon>
    </lineage>
</organism>
<dbReference type="InterPro" id="IPR001471">
    <property type="entry name" value="AP2/ERF_dom"/>
</dbReference>
<reference evidence="8 9" key="1">
    <citation type="journal article" date="2013" name="BMC Genomics">
        <title>Reconstruction of the lipid metabolism for the microalga Monoraphidium neglectum from its genome sequence reveals characteristics suitable for biofuel production.</title>
        <authorList>
            <person name="Bogen C."/>
            <person name="Al-Dilaimi A."/>
            <person name="Albersmeier A."/>
            <person name="Wichmann J."/>
            <person name="Grundmann M."/>
            <person name="Rupp O."/>
            <person name="Lauersen K.J."/>
            <person name="Blifernez-Klassen O."/>
            <person name="Kalinowski J."/>
            <person name="Goesmann A."/>
            <person name="Mussgnug J.H."/>
            <person name="Kruse O."/>
        </authorList>
    </citation>
    <scope>NUCLEOTIDE SEQUENCE [LARGE SCALE GENOMIC DNA]</scope>
    <source>
        <strain evidence="8 9">SAG 48.87</strain>
    </source>
</reference>
<feature type="domain" description="AP2/ERF" evidence="7">
    <location>
        <begin position="215"/>
        <end position="277"/>
    </location>
</feature>
<dbReference type="SMART" id="SM00380">
    <property type="entry name" value="AP2"/>
    <property type="match status" value="1"/>
</dbReference>
<dbReference type="RefSeq" id="XP_013897194.1">
    <property type="nucleotide sequence ID" value="XM_014041740.1"/>
</dbReference>
<feature type="compositionally biased region" description="Low complexity" evidence="6">
    <location>
        <begin position="131"/>
        <end position="158"/>
    </location>
</feature>
<keyword evidence="5" id="KW-0539">Nucleus</keyword>
<evidence type="ECO:0000256" key="3">
    <source>
        <dbReference type="ARBA" id="ARBA00023125"/>
    </source>
</evidence>
<dbReference type="GO" id="GO:0003677">
    <property type="term" value="F:DNA binding"/>
    <property type="evidence" value="ECO:0007669"/>
    <property type="project" value="UniProtKB-KW"/>
</dbReference>
<dbReference type="Pfam" id="PF00847">
    <property type="entry name" value="AP2"/>
    <property type="match status" value="1"/>
</dbReference>
<keyword evidence="9" id="KW-1185">Reference proteome</keyword>
<comment type="subcellular location">
    <subcellularLocation>
        <location evidence="1">Nucleus</location>
    </subcellularLocation>
</comment>
<dbReference type="InterPro" id="IPR016177">
    <property type="entry name" value="DNA-bd_dom_sf"/>
</dbReference>
<protein>
    <recommendedName>
        <fullName evidence="7">AP2/ERF domain-containing protein</fullName>
    </recommendedName>
</protein>
<keyword evidence="3" id="KW-0238">DNA-binding</keyword>
<evidence type="ECO:0000256" key="6">
    <source>
        <dbReference type="SAM" id="MobiDB-lite"/>
    </source>
</evidence>
<dbReference type="SUPFAM" id="SSF54171">
    <property type="entry name" value="DNA-binding domain"/>
    <property type="match status" value="1"/>
</dbReference>
<evidence type="ECO:0000256" key="2">
    <source>
        <dbReference type="ARBA" id="ARBA00023015"/>
    </source>
</evidence>
<evidence type="ECO:0000256" key="4">
    <source>
        <dbReference type="ARBA" id="ARBA00023163"/>
    </source>
</evidence>
<dbReference type="GO" id="GO:0005634">
    <property type="term" value="C:nucleus"/>
    <property type="evidence" value="ECO:0007669"/>
    <property type="project" value="UniProtKB-SubCell"/>
</dbReference>
<dbReference type="STRING" id="145388.A0A0D2M3Q0"/>
<evidence type="ECO:0000313" key="9">
    <source>
        <dbReference type="Proteomes" id="UP000054498"/>
    </source>
</evidence>
<dbReference type="InterPro" id="IPR036955">
    <property type="entry name" value="AP2/ERF_dom_sf"/>
</dbReference>